<organism evidence="1 2">
    <name type="scientific">Paraburkholderia caribensis MBA4</name>
    <dbReference type="NCBI Taxonomy" id="1323664"/>
    <lineage>
        <taxon>Bacteria</taxon>
        <taxon>Pseudomonadati</taxon>
        <taxon>Pseudomonadota</taxon>
        <taxon>Betaproteobacteria</taxon>
        <taxon>Burkholderiales</taxon>
        <taxon>Burkholderiaceae</taxon>
        <taxon>Paraburkholderia</taxon>
    </lineage>
</organism>
<reference evidence="1 2" key="1">
    <citation type="journal article" date="2014" name="Genome Announc.">
        <title>Draft Genome Sequence of the Haloacid-Degrading Burkholderia caribensis Strain MBA4.</title>
        <authorList>
            <person name="Pan Y."/>
            <person name="Kong K.F."/>
            <person name="Tsang J.S."/>
        </authorList>
    </citation>
    <scope>NUCLEOTIDE SEQUENCE [LARGE SCALE GENOMIC DNA]</scope>
    <source>
        <strain evidence="1 2">MBA4</strain>
        <plasmid evidence="2">Plasmid</plasmid>
    </source>
</reference>
<dbReference type="Gene3D" id="3.40.50.300">
    <property type="entry name" value="P-loop containing nucleotide triphosphate hydrolases"/>
    <property type="match status" value="1"/>
</dbReference>
<dbReference type="KEGG" id="bcai:K788_00036880"/>
<dbReference type="InterPro" id="IPR008868">
    <property type="entry name" value="TniB"/>
</dbReference>
<dbReference type="SUPFAM" id="SSF52540">
    <property type="entry name" value="P-loop containing nucleoside triphosphate hydrolases"/>
    <property type="match status" value="1"/>
</dbReference>
<dbReference type="RefSeq" id="WP_035991892.1">
    <property type="nucleotide sequence ID" value="NZ_CP012748.1"/>
</dbReference>
<keyword evidence="1" id="KW-0614">Plasmid</keyword>
<dbReference type="Proteomes" id="UP000019146">
    <property type="component" value="Plasmid unnamed"/>
</dbReference>
<protein>
    <submittedName>
        <fullName evidence="1">AAA domain</fullName>
    </submittedName>
</protein>
<evidence type="ECO:0000313" key="1">
    <source>
        <dbReference type="EMBL" id="ALL71671.1"/>
    </source>
</evidence>
<dbReference type="GeneID" id="69974998"/>
<dbReference type="EMBL" id="CP012748">
    <property type="protein sequence ID" value="ALL71671.1"/>
    <property type="molecule type" value="Genomic_DNA"/>
</dbReference>
<name>A0A0P0RRF5_9BURK</name>
<dbReference type="Pfam" id="PF05621">
    <property type="entry name" value="TniB"/>
    <property type="match status" value="1"/>
</dbReference>
<dbReference type="InterPro" id="IPR027417">
    <property type="entry name" value="P-loop_NTPase"/>
</dbReference>
<evidence type="ECO:0000313" key="2">
    <source>
        <dbReference type="Proteomes" id="UP000019146"/>
    </source>
</evidence>
<gene>
    <name evidence="1" type="ORF">K788_00036880</name>
</gene>
<sequence>MPYSAKALRVRRELYEMVVGHSSFKQALDGIGRVIQLGNDLGAPIGMSLIAPSGCGKSFLIDLLKRNAFGWPFLNDQSVLVAALKEAPTVAHIQTELLNCFKYPIPIRPSASTNAKVNSVLVEAVSRRKMQLIAIDEYQHVLLCGKDGVRRSINDWLKRFMTLTELPVLLTGTDELAGSLTADAQISTRISGTYRLLPFKHDEEWLGILKAYEEKCDAVDLAPLRTEFSWDVYLASQGVFRTLKGLILEAVMIAVDDKAPVICKKHLGTAFQRFFGPASTRENPFQ</sequence>
<geneLocation type="plasmid" evidence="2"/>
<proteinExistence type="predicted"/>
<dbReference type="AlphaFoldDB" id="A0A0P0RRF5"/>
<accession>A0A0P0RRF5</accession>